<dbReference type="InterPro" id="IPR050553">
    <property type="entry name" value="Thioredoxin_ResA/DsbE_sf"/>
</dbReference>
<dbReference type="GO" id="GO:0017004">
    <property type="term" value="P:cytochrome complex assembly"/>
    <property type="evidence" value="ECO:0007669"/>
    <property type="project" value="UniProtKB-KW"/>
</dbReference>
<protein>
    <submittedName>
        <fullName evidence="6">Thiol:disulfide interchange protein</fullName>
    </submittedName>
</protein>
<evidence type="ECO:0000313" key="6">
    <source>
        <dbReference type="EMBL" id="GAK37634.1"/>
    </source>
</evidence>
<dbReference type="AlphaFoldDB" id="A0A069DBI3"/>
<evidence type="ECO:0000313" key="7">
    <source>
        <dbReference type="Proteomes" id="UP000027601"/>
    </source>
</evidence>
<dbReference type="GO" id="GO:0016209">
    <property type="term" value="F:antioxidant activity"/>
    <property type="evidence" value="ECO:0007669"/>
    <property type="project" value="InterPro"/>
</dbReference>
<proteinExistence type="predicted"/>
<dbReference type="eggNOG" id="COG1225">
    <property type="taxonomic scope" value="Bacteria"/>
</dbReference>
<evidence type="ECO:0000256" key="3">
    <source>
        <dbReference type="ARBA" id="ARBA00023157"/>
    </source>
</evidence>
<accession>A0A069DBI3</accession>
<dbReference type="Proteomes" id="UP000027601">
    <property type="component" value="Unassembled WGS sequence"/>
</dbReference>
<dbReference type="PANTHER" id="PTHR42852:SF6">
    <property type="entry name" value="THIOL:DISULFIDE INTERCHANGE PROTEIN DSBE"/>
    <property type="match status" value="1"/>
</dbReference>
<dbReference type="CDD" id="cd02966">
    <property type="entry name" value="TlpA_like_family"/>
    <property type="match status" value="1"/>
</dbReference>
<dbReference type="STRING" id="1121097.GCA_000428125_02922"/>
<comment type="caution">
    <text evidence="6">The sequence shown here is derived from an EMBL/GenBank/DDBJ whole genome shotgun (WGS) entry which is preliminary data.</text>
</comment>
<dbReference type="OrthoDB" id="9794348at2"/>
<evidence type="ECO:0000256" key="1">
    <source>
        <dbReference type="ARBA" id="ARBA00004196"/>
    </source>
</evidence>
<keyword evidence="2" id="KW-0201">Cytochrome c-type biogenesis</keyword>
<organism evidence="6 7">
    <name type="scientific">Bacteroides graminisolvens DSM 19988 = JCM 15093</name>
    <dbReference type="NCBI Taxonomy" id="1121097"/>
    <lineage>
        <taxon>Bacteria</taxon>
        <taxon>Pseudomonadati</taxon>
        <taxon>Bacteroidota</taxon>
        <taxon>Bacteroidia</taxon>
        <taxon>Bacteroidales</taxon>
        <taxon>Bacteroidaceae</taxon>
        <taxon>Bacteroides</taxon>
    </lineage>
</organism>
<reference evidence="6 7" key="1">
    <citation type="journal article" date="2015" name="Microbes Environ.">
        <title>Distribution and evolution of nitrogen fixation genes in the phylum bacteroidetes.</title>
        <authorList>
            <person name="Inoue J."/>
            <person name="Oshima K."/>
            <person name="Suda W."/>
            <person name="Sakamoto M."/>
            <person name="Iino T."/>
            <person name="Noda S."/>
            <person name="Hongoh Y."/>
            <person name="Hattori M."/>
            <person name="Ohkuma M."/>
        </authorList>
    </citation>
    <scope>NUCLEOTIDE SEQUENCE [LARGE SCALE GENOMIC DNA]</scope>
    <source>
        <strain evidence="6 7">JCM 15093</strain>
    </source>
</reference>
<evidence type="ECO:0000256" key="4">
    <source>
        <dbReference type="ARBA" id="ARBA00023284"/>
    </source>
</evidence>
<name>A0A069DBI3_9BACE</name>
<keyword evidence="7" id="KW-1185">Reference proteome</keyword>
<evidence type="ECO:0000259" key="5">
    <source>
        <dbReference type="PROSITE" id="PS51352"/>
    </source>
</evidence>
<keyword evidence="4" id="KW-0676">Redox-active center</keyword>
<dbReference type="Pfam" id="PF00578">
    <property type="entry name" value="AhpC-TSA"/>
    <property type="match status" value="1"/>
</dbReference>
<dbReference type="InterPro" id="IPR013766">
    <property type="entry name" value="Thioredoxin_domain"/>
</dbReference>
<dbReference type="SUPFAM" id="SSF52833">
    <property type="entry name" value="Thioredoxin-like"/>
    <property type="match status" value="1"/>
</dbReference>
<dbReference type="PROSITE" id="PS51352">
    <property type="entry name" value="THIOREDOXIN_2"/>
    <property type="match status" value="1"/>
</dbReference>
<dbReference type="GO" id="GO:0030313">
    <property type="term" value="C:cell envelope"/>
    <property type="evidence" value="ECO:0007669"/>
    <property type="project" value="UniProtKB-SubCell"/>
</dbReference>
<dbReference type="InterPro" id="IPR000866">
    <property type="entry name" value="AhpC/TSA"/>
</dbReference>
<feature type="domain" description="Thioredoxin" evidence="5">
    <location>
        <begin position="225"/>
        <end position="365"/>
    </location>
</feature>
<comment type="subcellular location">
    <subcellularLocation>
        <location evidence="1">Cell envelope</location>
    </subcellularLocation>
</comment>
<dbReference type="PROSITE" id="PS00194">
    <property type="entry name" value="THIOREDOXIN_1"/>
    <property type="match status" value="1"/>
</dbReference>
<keyword evidence="3" id="KW-1015">Disulfide bond</keyword>
<sequence>MKKLIYLLTVTALGISACNSGNKGYTISGTIEGAADGDTVFLQERSNREFNKIDTAIISKGGFSFEGSQDSTVNRYITYSKGDNQLIMDFFLENGKIDVKMGKEENSAIGTPANNAYQEFRTQMSALNNKQNEIYESMGNPALTDEQKEAKLKEMNSLEEEMMKIIKDGIQKNIENTVGVFLLGQYNYYLEYTEIEPLLEKVPAAFQSNETIVHLKELVKTAKATAVGQKFVDFQMKTPEGKDIKLSDVAGKGKVVLVDFWASWCGPCRREMPNLVEAYAKYKTKGFEIVGVSLDRDLQSWKDGIKQLNITWPQMSDLKFWESEGSRLYAIRSIPHVVLIDKDGTIVARGLHGEELQAKLAELIK</sequence>
<dbReference type="Gene3D" id="3.40.30.10">
    <property type="entry name" value="Glutaredoxin"/>
    <property type="match status" value="1"/>
</dbReference>
<dbReference type="InterPro" id="IPR025380">
    <property type="entry name" value="DUF4369"/>
</dbReference>
<dbReference type="PANTHER" id="PTHR42852">
    <property type="entry name" value="THIOL:DISULFIDE INTERCHANGE PROTEIN DSBE"/>
    <property type="match status" value="1"/>
</dbReference>
<dbReference type="Pfam" id="PF14289">
    <property type="entry name" value="DUF4369"/>
    <property type="match status" value="1"/>
</dbReference>
<dbReference type="InterPro" id="IPR036249">
    <property type="entry name" value="Thioredoxin-like_sf"/>
</dbReference>
<dbReference type="PROSITE" id="PS51257">
    <property type="entry name" value="PROKAR_LIPOPROTEIN"/>
    <property type="match status" value="1"/>
</dbReference>
<dbReference type="RefSeq" id="WP_024997263.1">
    <property type="nucleotide sequence ID" value="NZ_ATZI01000020.1"/>
</dbReference>
<evidence type="ECO:0000256" key="2">
    <source>
        <dbReference type="ARBA" id="ARBA00022748"/>
    </source>
</evidence>
<gene>
    <name evidence="6" type="ORF">JCM15093_2898</name>
</gene>
<dbReference type="InterPro" id="IPR017937">
    <property type="entry name" value="Thioredoxin_CS"/>
</dbReference>
<dbReference type="EMBL" id="BAJS01000025">
    <property type="protein sequence ID" value="GAK37634.1"/>
    <property type="molecule type" value="Genomic_DNA"/>
</dbReference>
<dbReference type="GO" id="GO:0016491">
    <property type="term" value="F:oxidoreductase activity"/>
    <property type="evidence" value="ECO:0007669"/>
    <property type="project" value="InterPro"/>
</dbReference>